<dbReference type="EMBL" id="HG739085">
    <property type="protein sequence ID" value="CDO97261.1"/>
    <property type="molecule type" value="Genomic_DNA"/>
</dbReference>
<dbReference type="AlphaFoldDB" id="A0A068TM35"/>
<evidence type="ECO:0000313" key="2">
    <source>
        <dbReference type="Proteomes" id="UP000295252"/>
    </source>
</evidence>
<reference evidence="2" key="1">
    <citation type="journal article" date="2014" name="Science">
        <title>The coffee genome provides insight into the convergent evolution of caffeine biosynthesis.</title>
        <authorList>
            <person name="Denoeud F."/>
            <person name="Carretero-Paulet L."/>
            <person name="Dereeper A."/>
            <person name="Droc G."/>
            <person name="Guyot R."/>
            <person name="Pietrella M."/>
            <person name="Zheng C."/>
            <person name="Alberti A."/>
            <person name="Anthony F."/>
            <person name="Aprea G."/>
            <person name="Aury J.M."/>
            <person name="Bento P."/>
            <person name="Bernard M."/>
            <person name="Bocs S."/>
            <person name="Campa C."/>
            <person name="Cenci A."/>
            <person name="Combes M.C."/>
            <person name="Crouzillat D."/>
            <person name="Da Silva C."/>
            <person name="Daddiego L."/>
            <person name="De Bellis F."/>
            <person name="Dussert S."/>
            <person name="Garsmeur O."/>
            <person name="Gayraud T."/>
            <person name="Guignon V."/>
            <person name="Jahn K."/>
            <person name="Jamilloux V."/>
            <person name="Joet T."/>
            <person name="Labadie K."/>
            <person name="Lan T."/>
            <person name="Leclercq J."/>
            <person name="Lepelley M."/>
            <person name="Leroy T."/>
            <person name="Li L.T."/>
            <person name="Librado P."/>
            <person name="Lopez L."/>
            <person name="Munoz A."/>
            <person name="Noel B."/>
            <person name="Pallavicini A."/>
            <person name="Perrotta G."/>
            <person name="Poncet V."/>
            <person name="Pot D."/>
            <person name="Priyono X."/>
            <person name="Rigoreau M."/>
            <person name="Rouard M."/>
            <person name="Rozas J."/>
            <person name="Tranchant-Dubreuil C."/>
            <person name="VanBuren R."/>
            <person name="Zhang Q."/>
            <person name="Andrade A.C."/>
            <person name="Argout X."/>
            <person name="Bertrand B."/>
            <person name="de Kochko A."/>
            <person name="Graziosi G."/>
            <person name="Henry R.J."/>
            <person name="Jayarama X."/>
            <person name="Ming R."/>
            <person name="Nagai C."/>
            <person name="Rounsley S."/>
            <person name="Sankoff D."/>
            <person name="Giuliano G."/>
            <person name="Albert V.A."/>
            <person name="Wincker P."/>
            <person name="Lashermes P."/>
        </authorList>
    </citation>
    <scope>NUCLEOTIDE SEQUENCE [LARGE SCALE GENOMIC DNA]</scope>
    <source>
        <strain evidence="2">cv. DH200-94</strain>
    </source>
</reference>
<keyword evidence="2" id="KW-1185">Reference proteome</keyword>
<dbReference type="Gramene" id="CDO97261">
    <property type="protein sequence ID" value="CDO97261"/>
    <property type="gene ID" value="GSCOC_T00014537001"/>
</dbReference>
<dbReference type="InParanoid" id="A0A068TM35"/>
<organism evidence="1 2">
    <name type="scientific">Coffea canephora</name>
    <name type="common">Robusta coffee</name>
    <dbReference type="NCBI Taxonomy" id="49390"/>
    <lineage>
        <taxon>Eukaryota</taxon>
        <taxon>Viridiplantae</taxon>
        <taxon>Streptophyta</taxon>
        <taxon>Embryophyta</taxon>
        <taxon>Tracheophyta</taxon>
        <taxon>Spermatophyta</taxon>
        <taxon>Magnoliopsida</taxon>
        <taxon>eudicotyledons</taxon>
        <taxon>Gunneridae</taxon>
        <taxon>Pentapetalae</taxon>
        <taxon>asterids</taxon>
        <taxon>lamiids</taxon>
        <taxon>Gentianales</taxon>
        <taxon>Rubiaceae</taxon>
        <taxon>Ixoroideae</taxon>
        <taxon>Gardenieae complex</taxon>
        <taxon>Bertiereae - Coffeeae clade</taxon>
        <taxon>Coffeeae</taxon>
        <taxon>Coffea</taxon>
    </lineage>
</organism>
<name>A0A068TM35_COFCA</name>
<proteinExistence type="predicted"/>
<protein>
    <submittedName>
        <fullName evidence="1">Uncharacterized protein</fullName>
    </submittedName>
</protein>
<dbReference type="Proteomes" id="UP000295252">
    <property type="component" value="Chromosome IV"/>
</dbReference>
<gene>
    <name evidence="1" type="ORF">GSCOC_T00014537001</name>
</gene>
<evidence type="ECO:0000313" key="1">
    <source>
        <dbReference type="EMBL" id="CDO97261.1"/>
    </source>
</evidence>
<accession>A0A068TM35</accession>
<sequence length="59" mass="7016">MPELPPAKQILNFWEWECKKANIESHSMSVNNHGTEVWSSFKYSTDSRSFFERCKPYTD</sequence>